<dbReference type="AlphaFoldDB" id="A0A2P5ELY0"/>
<gene>
    <name evidence="2" type="ORF">TorRG33x02_176280</name>
</gene>
<evidence type="ECO:0000313" key="2">
    <source>
        <dbReference type="EMBL" id="PON86580.1"/>
    </source>
</evidence>
<protein>
    <submittedName>
        <fullName evidence="2">Uncharacterized protein</fullName>
    </submittedName>
</protein>
<dbReference type="EMBL" id="JXTC01000130">
    <property type="protein sequence ID" value="PON86580.1"/>
    <property type="molecule type" value="Genomic_DNA"/>
</dbReference>
<accession>A0A2P5ELY0</accession>
<organism evidence="2 3">
    <name type="scientific">Trema orientale</name>
    <name type="common">Charcoal tree</name>
    <name type="synonym">Celtis orientalis</name>
    <dbReference type="NCBI Taxonomy" id="63057"/>
    <lineage>
        <taxon>Eukaryota</taxon>
        <taxon>Viridiplantae</taxon>
        <taxon>Streptophyta</taxon>
        <taxon>Embryophyta</taxon>
        <taxon>Tracheophyta</taxon>
        <taxon>Spermatophyta</taxon>
        <taxon>Magnoliopsida</taxon>
        <taxon>eudicotyledons</taxon>
        <taxon>Gunneridae</taxon>
        <taxon>Pentapetalae</taxon>
        <taxon>rosids</taxon>
        <taxon>fabids</taxon>
        <taxon>Rosales</taxon>
        <taxon>Cannabaceae</taxon>
        <taxon>Trema</taxon>
    </lineage>
</organism>
<comment type="caution">
    <text evidence="2">The sequence shown here is derived from an EMBL/GenBank/DDBJ whole genome shotgun (WGS) entry which is preliminary data.</text>
</comment>
<reference evidence="3" key="1">
    <citation type="submission" date="2016-06" db="EMBL/GenBank/DDBJ databases">
        <title>Parallel loss of symbiosis genes in relatives of nitrogen-fixing non-legume Parasponia.</title>
        <authorList>
            <person name="Van Velzen R."/>
            <person name="Holmer R."/>
            <person name="Bu F."/>
            <person name="Rutten L."/>
            <person name="Van Zeijl A."/>
            <person name="Liu W."/>
            <person name="Santuari L."/>
            <person name="Cao Q."/>
            <person name="Sharma T."/>
            <person name="Shen D."/>
            <person name="Roswanjaya Y."/>
            <person name="Wardhani T."/>
            <person name="Kalhor M.S."/>
            <person name="Jansen J."/>
            <person name="Van den Hoogen J."/>
            <person name="Gungor B."/>
            <person name="Hartog M."/>
            <person name="Hontelez J."/>
            <person name="Verver J."/>
            <person name="Yang W.-C."/>
            <person name="Schijlen E."/>
            <person name="Repin R."/>
            <person name="Schilthuizen M."/>
            <person name="Schranz E."/>
            <person name="Heidstra R."/>
            <person name="Miyata K."/>
            <person name="Fedorova E."/>
            <person name="Kohlen W."/>
            <person name="Bisseling T."/>
            <person name="Smit S."/>
            <person name="Geurts R."/>
        </authorList>
    </citation>
    <scope>NUCLEOTIDE SEQUENCE [LARGE SCALE GENOMIC DNA]</scope>
    <source>
        <strain evidence="3">cv. RG33-2</strain>
    </source>
</reference>
<feature type="region of interest" description="Disordered" evidence="1">
    <location>
        <begin position="1"/>
        <end position="20"/>
    </location>
</feature>
<evidence type="ECO:0000313" key="3">
    <source>
        <dbReference type="Proteomes" id="UP000237000"/>
    </source>
</evidence>
<proteinExistence type="predicted"/>
<evidence type="ECO:0000256" key="1">
    <source>
        <dbReference type="SAM" id="MobiDB-lite"/>
    </source>
</evidence>
<dbReference type="InParanoid" id="A0A2P5ELY0"/>
<dbReference type="Proteomes" id="UP000237000">
    <property type="component" value="Unassembled WGS sequence"/>
</dbReference>
<name>A0A2P5ELY0_TREOI</name>
<keyword evidence="3" id="KW-1185">Reference proteome</keyword>
<sequence length="73" mass="8454">MARKNIPKNRVGLNPDPHNPASIKPKGYQMLDFALEHILTHLDDPLPRFPSPLQILRRFESLARVRNAIRSHH</sequence>